<evidence type="ECO:0000256" key="15">
    <source>
        <dbReference type="ARBA" id="ARBA00022953"/>
    </source>
</evidence>
<keyword evidence="30" id="KW-1185">Reference proteome</keyword>
<evidence type="ECO:0000256" key="8">
    <source>
        <dbReference type="ARBA" id="ARBA00022679"/>
    </source>
</evidence>
<dbReference type="InterPro" id="IPR014023">
    <property type="entry name" value="Mononeg_RNA_pol_cat"/>
</dbReference>
<comment type="catalytic activity">
    <reaction evidence="25">
        <text>a 5'-end (5'-triphosphoguanosine)-adenylyl-adenylyl-cytidylyl-adenosine in mRNA + 2 S-adenosyl-L-methionine = a 5'-end (N(7)-methyl 5'-triphosphoguanosine)-(2'-O-methyladenylyl)-adenylyl-cytidylyl-adenosine in mRNA + 2 S-adenosyl-L-homocysteine + H(+)</text>
        <dbReference type="Rhea" id="RHEA:65376"/>
        <dbReference type="Rhea" id="RHEA-COMP:16797"/>
        <dbReference type="Rhea" id="RHEA-COMP:16798"/>
        <dbReference type="ChEBI" id="CHEBI:15378"/>
        <dbReference type="ChEBI" id="CHEBI:57856"/>
        <dbReference type="ChEBI" id="CHEBI:59789"/>
        <dbReference type="ChEBI" id="CHEBI:156483"/>
        <dbReference type="ChEBI" id="CHEBI:156484"/>
        <dbReference type="EC" id="2.1.1.375"/>
    </reaction>
</comment>
<dbReference type="NCBIfam" id="TIGR04198">
    <property type="entry name" value="paramyx_RNAcap"/>
    <property type="match status" value="1"/>
</dbReference>
<evidence type="ECO:0000259" key="28">
    <source>
        <dbReference type="PROSITE" id="PS51590"/>
    </source>
</evidence>
<evidence type="ECO:0000256" key="11">
    <source>
        <dbReference type="ARBA" id="ARBA00022741"/>
    </source>
</evidence>
<dbReference type="PROSITE" id="PS50526">
    <property type="entry name" value="RDRP_SSRNA_NEG_NONSEG"/>
    <property type="match status" value="1"/>
</dbReference>
<evidence type="ECO:0000256" key="9">
    <source>
        <dbReference type="ARBA" id="ARBA00022691"/>
    </source>
</evidence>
<evidence type="ECO:0000256" key="14">
    <source>
        <dbReference type="ARBA" id="ARBA00022844"/>
    </source>
</evidence>
<comment type="subcellular location">
    <subcellularLocation>
        <location evidence="1">Host cytoplasm</location>
    </subcellularLocation>
    <subcellularLocation>
        <location evidence="2">Virion</location>
    </subcellularLocation>
</comment>
<evidence type="ECO:0000313" key="29">
    <source>
        <dbReference type="EMBL" id="AJR28353.1"/>
    </source>
</evidence>
<keyword evidence="5" id="KW-0696">RNA-directed RNA polymerase</keyword>
<evidence type="ECO:0000256" key="3">
    <source>
        <dbReference type="ARBA" id="ARBA00012494"/>
    </source>
</evidence>
<evidence type="ECO:0000259" key="27">
    <source>
        <dbReference type="PROSITE" id="PS50526"/>
    </source>
</evidence>
<keyword evidence="18" id="KW-0511">Multifunctional enzyme</keyword>
<organism evidence="29 30">
    <name type="scientific">Mossuril virus</name>
    <dbReference type="NCBI Taxonomy" id="200404"/>
    <lineage>
        <taxon>Viruses</taxon>
        <taxon>Riboviria</taxon>
        <taxon>Orthornavirae</taxon>
        <taxon>Negarnaviricota</taxon>
        <taxon>Haploviricotina</taxon>
        <taxon>Monjiviricetes</taxon>
        <taxon>Mononegavirales</taxon>
        <taxon>Rhabdoviridae</taxon>
        <taxon>Alpharhabdovirinae</taxon>
        <taxon>Hapavirus</taxon>
        <taxon>Hapavirus mossuril</taxon>
    </lineage>
</organism>
<dbReference type="Pfam" id="PF14314">
    <property type="entry name" value="Methyltrans_Mon_2nd"/>
    <property type="match status" value="1"/>
</dbReference>
<dbReference type="GeneID" id="37616301"/>
<dbReference type="Proteomes" id="UP000130696">
    <property type="component" value="Segment"/>
</dbReference>
<evidence type="ECO:0000256" key="26">
    <source>
        <dbReference type="ARBA" id="ARBA00048548"/>
    </source>
</evidence>
<evidence type="ECO:0000256" key="4">
    <source>
        <dbReference type="ARBA" id="ARBA00012582"/>
    </source>
</evidence>
<evidence type="ECO:0000256" key="7">
    <source>
        <dbReference type="ARBA" id="ARBA00022664"/>
    </source>
</evidence>
<evidence type="ECO:0000256" key="17">
    <source>
        <dbReference type="ARBA" id="ARBA00023200"/>
    </source>
</evidence>
<evidence type="ECO:0000256" key="16">
    <source>
        <dbReference type="ARBA" id="ARBA00023042"/>
    </source>
</evidence>
<keyword evidence="8" id="KW-0808">Transferase</keyword>
<evidence type="ECO:0000256" key="21">
    <source>
        <dbReference type="ARBA" id="ARBA00026099"/>
    </source>
</evidence>
<keyword evidence="15" id="KW-0693">Viral RNA replication</keyword>
<evidence type="ECO:0000256" key="1">
    <source>
        <dbReference type="ARBA" id="ARBA00004192"/>
    </source>
</evidence>
<dbReference type="Pfam" id="PF00946">
    <property type="entry name" value="Mononeg_RNA_pol"/>
    <property type="match status" value="1"/>
</dbReference>
<dbReference type="EC" id="2.7.7.48" evidence="3"/>
<dbReference type="InterPro" id="IPR039736">
    <property type="entry name" value="L_poly_C"/>
</dbReference>
<sequence>MEDENEDFDQLQNEYEISADLDGELDVEWLEQIDSMEFLNQFDYNLNSPVINDHLEELEKYIRNREYNPVFEKSTWHFTKQAFVKHGFLATKENTDVWKYHRFCISYLRRGYKPGQASLFRSYLTSCINNSRETGIVLQVFLKAWAKKTVDLTSVYNIDILNDIPNEVWYWGDLFLSIHLIILHLNCTGPREALQLNATFKSSGVEGVEDKTSFQFNSNMFGRLVVSGGYVFLKDHSIILDRNMLLMLKDMCVSRVQVVLSILYPEGDLYRKHQSAKKLIDLYLIGDSHLLEEGNTGYDGLKLIEPICNLRLCQLARRYRPLIPEFPEFQNHVYRSIAEKQGNSPYLPAFLNAIINEEDVNQVLIYYSVFRHWGHPDIDYMEGLEKLHAQVTMEKIIDDDYAQALASDLAYKILKKKFFEKKKWFVDIDRLDDKNLLYNHIKSNTWPNQYQIQEFGDNWHTLPITKIYDLPDVLDPSLIYSDKSHSMNRSEVLDWVRNNPNSPIPTKRVLQTLLEKPETNWVKFLQKINDEGLDLDSLIIGLRAKEREMKRIGRFFSLMSWELREYFVYTEYLIKEFFVPLFKGLTMADDLQEVIKKMLENVSGQGLDGYDFISIANHIDYEKWNNHQRYESNCYIFKVMGMCFGLPNLFLRSHEFFEKSLIYYNQRPDLMVCRDTTMSPQSPDFHVCWDGQKGGLEGLRQKGWSIVNLLVIERESKIRNTLVKVLAQGDNQTISTCYELVPTYDEEELVHEIDKIIQNNNAVMNAIRGGTNKLGLLINEDETMVSADYLNYGKVPIFRGIIRGLDAKRWSRVNFGNNDQVPSLGSLLSSVATNALTVSHFSETPVTAMILHNLFANLTIELLKIYNPAVRAPLNQKVRDHSWLGSREFRILVIYLDPSLGGIGGTSLTRFLIRMFPDPVTESLSFWKVIAANTDDKKLKDLAITCGHPILEEFNPEHLDKLIENPVALNISRGISAVNLLKNQVRTNLINNRSKIQNSIIRLSLDYVHQEEITLYAWARSIRPLFPRFISEMVNSTYYGITNSIVSMFQNSRTIRNQYKNRYARRIDDVICVSELIGIANIIKICRRSNFEDQDLWKCSSTLADELRLASWNDKVLGTTIPHPLEMLGEADNLTNHCNGCLTSSSYLSVLVPKGLHMTKRMKGPYPPYLGSRTSETTSLIQPWDKDTNIPLLRRAVKMRNSISWFVDPDSKLASSILNNLESLTGEDWSAHQVGFKRTGSALHRFTCARQSNGGFSASAPTNLTWMICTTDTMENLNDKNYDFMFQSLIIYAQATTSVIWGDREDCVNVHYHINCPECLREIEEPWLESEWELILPDVHNLLGSWRPNPDAEWGTSKVNLDIPESDWESVPPKTKSQQIGHIMGFLYTDMLLSHSKHVEDSSLFPLGIRGKMHPQEFFEGLFLGVQRACALQLIHRRNLLELKKPRIAQWGLSFYVLESLCESVGFLNFIRDGPLHEAIMMSPHKLPSSYPLNNRDLGSIGRSYLKNLLVQWFNGNLRLNFNSQAWLFADLQSHDIIGSISISIQALKLVMTTKQNQRFKETIRRIQEIYINVKNEQWELINVPELIRNVLVCSQELRHAVKFHMERPPQAIRGLNWGKEWTGSVIRYQVLYDSLQKVHDPLGVPRRGHPLISGLRLNQFATGAHYKIRSLLTDLKIHWTGAICGGDGSGGISAYLCRSNPNGRVLFNSLLMMDGINFKGSHPSPPAAIMALRGDRSRCINLDDVWKHPSDLSKENTWAYFFQAGKIQKIKWDLIILDMEVTEMDIMEKIEKNVATWGLQLLEPKGTIIFKTYVNRVMNYNSIIDKIGPQFSEVFLCQTSVSSSYTSELYAVFKCLEISTVPKLFPDKQDLSYALQRTHCFQNHYNELKRARELQSADLLLGVPREVLSDVIVDFGTILTILGLESGYAVSIAKSWQRHKGKNHINYLLAVCLLCCESNYQTTHKIKTNLNVPSNPQLLNMLTVVHSLWSWIALKTNSLDLYAQTYEMINNSVRVNFGRHLKKDKIFQSWNFSGQGEKSKTIRLSHRSSQVAQLIRLYQRMFKDDPVVPHNQNIQVILKFYNEGLRPARLMKSTGLFEFLLYV</sequence>
<dbReference type="GO" id="GO:0004482">
    <property type="term" value="F:mRNA 5'-cap (guanine-N7-)-methyltransferase activity"/>
    <property type="evidence" value="ECO:0007669"/>
    <property type="project" value="InterPro"/>
</dbReference>
<accession>A0A0D3R133</accession>
<evidence type="ECO:0000256" key="2">
    <source>
        <dbReference type="ARBA" id="ARBA00004328"/>
    </source>
</evidence>
<evidence type="ECO:0000256" key="10">
    <source>
        <dbReference type="ARBA" id="ARBA00022695"/>
    </source>
</evidence>
<comment type="catalytic activity">
    <reaction evidence="24">
        <text>a 5'-end (5'-triphosphoguanosine)-adenylyl-adenylyl-cytidylyl-adenosine in mRNA + S-adenosyl-L-methionine = a 5'-end (5'-triphosphoguanosine)-(2'-O-methyladenylyl)-adenylyl-cytidylyl-adenosine in mRNA + S-adenosyl-L-homocysteine + H(+)</text>
        <dbReference type="Rhea" id="RHEA:65380"/>
        <dbReference type="Rhea" id="RHEA-COMP:16797"/>
        <dbReference type="Rhea" id="RHEA-COMP:16801"/>
        <dbReference type="ChEBI" id="CHEBI:15378"/>
        <dbReference type="ChEBI" id="CHEBI:57856"/>
        <dbReference type="ChEBI" id="CHEBI:59789"/>
        <dbReference type="ChEBI" id="CHEBI:156482"/>
        <dbReference type="ChEBI" id="CHEBI:156484"/>
    </reaction>
</comment>
<evidence type="ECO:0000256" key="12">
    <source>
        <dbReference type="ARBA" id="ARBA00022801"/>
    </source>
</evidence>
<evidence type="ECO:0000256" key="6">
    <source>
        <dbReference type="ARBA" id="ARBA00022603"/>
    </source>
</evidence>
<dbReference type="EC" id="2.7.7.88" evidence="4"/>
<dbReference type="PROSITE" id="PS51590">
    <property type="entry name" value="SAM_MT_MNV_L"/>
    <property type="match status" value="1"/>
</dbReference>
<dbReference type="Pfam" id="PF14318">
    <property type="entry name" value="Mononeg_mRNAcap"/>
    <property type="match status" value="1"/>
</dbReference>
<keyword evidence="6" id="KW-0489">Methyltransferase</keyword>
<keyword evidence="16" id="KW-0506">mRNA capping</keyword>
<feature type="domain" description="Mononegavirus-type SAM-dependent 2'-O-MTase" evidence="28">
    <location>
        <begin position="1657"/>
        <end position="1853"/>
    </location>
</feature>
<dbReference type="Pfam" id="PF21080">
    <property type="entry name" value="Methyltrans_Mon_1st"/>
    <property type="match status" value="1"/>
</dbReference>
<dbReference type="InterPro" id="IPR025786">
    <property type="entry name" value="Mononega_L_MeTrfase"/>
</dbReference>
<evidence type="ECO:0000256" key="13">
    <source>
        <dbReference type="ARBA" id="ARBA00022840"/>
    </source>
</evidence>
<keyword evidence="9" id="KW-0949">S-adenosyl-L-methionine</keyword>
<keyword evidence="14" id="KW-0946">Virion</keyword>
<dbReference type="GO" id="GO:0044423">
    <property type="term" value="C:virion component"/>
    <property type="evidence" value="ECO:0007669"/>
    <property type="project" value="UniProtKB-KW"/>
</dbReference>
<dbReference type="PIRSF" id="PIRSF037546">
    <property type="entry name" value="RNA_pol_RhabdoV_sub"/>
    <property type="match status" value="1"/>
</dbReference>
<comment type="catalytic activity">
    <reaction evidence="20">
        <text>a 5'-end (5'-triphosphoguanosine)-(2'-O-methyladenylyl)-adenylyl-cytidylyl-adenosine in mRNA + S-adenosyl-L-methionine = a 5'-end (N(7)-methyl 5'-triphosphoguanosine)-(2'-O-methyladenylyl)-adenylyl-cytidylyl-adenosine in mRNA + S-adenosyl-L-homocysteine</text>
        <dbReference type="Rhea" id="RHEA:65440"/>
        <dbReference type="Rhea" id="RHEA-COMP:16798"/>
        <dbReference type="Rhea" id="RHEA-COMP:16801"/>
        <dbReference type="ChEBI" id="CHEBI:57856"/>
        <dbReference type="ChEBI" id="CHEBI:59789"/>
        <dbReference type="ChEBI" id="CHEBI:156482"/>
        <dbReference type="ChEBI" id="CHEBI:156483"/>
    </reaction>
</comment>
<evidence type="ECO:0000256" key="18">
    <source>
        <dbReference type="ARBA" id="ARBA00023268"/>
    </source>
</evidence>
<dbReference type="EMBL" id="KM204993">
    <property type="protein sequence ID" value="AJR28353.1"/>
    <property type="molecule type" value="Viral_cRNA"/>
</dbReference>
<proteinExistence type="predicted"/>
<dbReference type="KEGG" id="vg:37616301"/>
<dbReference type="InterPro" id="IPR017234">
    <property type="entry name" value="RNA-dir_pol_rhabdovirus"/>
</dbReference>
<evidence type="ECO:0000256" key="23">
    <source>
        <dbReference type="ARBA" id="ARBA00031012"/>
    </source>
</evidence>
<evidence type="ECO:0000256" key="19">
    <source>
        <dbReference type="ARBA" id="ARBA00024494"/>
    </source>
</evidence>
<keyword evidence="12" id="KW-0378">Hydrolase</keyword>
<keyword evidence="13" id="KW-0067">ATP-binding</keyword>
<keyword evidence="17" id="KW-1035">Host cytoplasm</keyword>
<dbReference type="InterPro" id="IPR048398">
    <property type="entry name" value="Methyltrans_Mon_C"/>
</dbReference>
<feature type="domain" description="RdRp catalytic" evidence="27">
    <location>
        <begin position="613"/>
        <end position="800"/>
    </location>
</feature>
<evidence type="ECO:0000256" key="20">
    <source>
        <dbReference type="ARBA" id="ARBA00024499"/>
    </source>
</evidence>
<evidence type="ECO:0000256" key="22">
    <source>
        <dbReference type="ARBA" id="ARBA00030436"/>
    </source>
</evidence>
<dbReference type="GO" id="GO:0030430">
    <property type="term" value="C:host cell cytoplasm"/>
    <property type="evidence" value="ECO:0007669"/>
    <property type="project" value="UniProtKB-SubCell"/>
</dbReference>
<evidence type="ECO:0000256" key="24">
    <source>
        <dbReference type="ARBA" id="ARBA00047332"/>
    </source>
</evidence>
<dbReference type="EC" id="2.1.1.375" evidence="21"/>
<keyword evidence="11" id="KW-0547">Nucleotide-binding</keyword>
<dbReference type="GO" id="GO:0005524">
    <property type="term" value="F:ATP binding"/>
    <property type="evidence" value="ECO:0007669"/>
    <property type="project" value="UniProtKB-KW"/>
</dbReference>
<dbReference type="GO" id="GO:0003968">
    <property type="term" value="F:RNA-directed RNA polymerase activity"/>
    <property type="evidence" value="ECO:0007669"/>
    <property type="project" value="UniProtKB-KW"/>
</dbReference>
<evidence type="ECO:0000256" key="5">
    <source>
        <dbReference type="ARBA" id="ARBA00022484"/>
    </source>
</evidence>
<protein>
    <recommendedName>
        <fullName evidence="23">Replicase</fullName>
        <ecNumber evidence="21">2.1.1.375</ecNumber>
        <ecNumber evidence="3">2.7.7.48</ecNumber>
        <ecNumber evidence="4">2.7.7.88</ecNumber>
    </recommendedName>
    <alternativeName>
        <fullName evidence="22">Transcriptase</fullName>
    </alternativeName>
</protein>
<evidence type="ECO:0000256" key="25">
    <source>
        <dbReference type="ARBA" id="ARBA00047370"/>
    </source>
</evidence>
<evidence type="ECO:0000313" key="30">
    <source>
        <dbReference type="Proteomes" id="UP000130696"/>
    </source>
</evidence>
<dbReference type="GO" id="GO:0016787">
    <property type="term" value="F:hydrolase activity"/>
    <property type="evidence" value="ECO:0007669"/>
    <property type="project" value="UniProtKB-KW"/>
</dbReference>
<reference evidence="29 30" key="1">
    <citation type="journal article" date="2015" name="PLoS Pathog.">
        <title>Evolution of genome size and complexity in the rhabdoviridae.</title>
        <authorList>
            <person name="Walker P.J."/>
            <person name="Firth C."/>
            <person name="Widen S.G."/>
            <person name="Blasdell K.R."/>
            <person name="Guzman H."/>
            <person name="Wood T.G."/>
            <person name="Paradkar P.N."/>
            <person name="Holmes E.C."/>
            <person name="Tesh R.B."/>
            <person name="Vasilakis N."/>
        </authorList>
    </citation>
    <scope>NUCLEOTIDE SEQUENCE [LARGE SCALE GENOMIC DNA]</scope>
    <source>
        <strain evidence="29">SAAr1995</strain>
    </source>
</reference>
<dbReference type="InterPro" id="IPR048397">
    <property type="entry name" value="Methyltrans_Mon_CD"/>
</dbReference>
<dbReference type="Pfam" id="PF21081">
    <property type="entry name" value="Methyltrans_Mon_3rd"/>
    <property type="match status" value="1"/>
</dbReference>
<dbReference type="RefSeq" id="YP_009505470.1">
    <property type="nucleotide sequence ID" value="NC_038275.1"/>
</dbReference>
<comment type="catalytic activity">
    <reaction evidence="26">
        <text>GTP + H2O = GDP + phosphate + H(+)</text>
        <dbReference type="Rhea" id="RHEA:19669"/>
        <dbReference type="ChEBI" id="CHEBI:15377"/>
        <dbReference type="ChEBI" id="CHEBI:15378"/>
        <dbReference type="ChEBI" id="CHEBI:37565"/>
        <dbReference type="ChEBI" id="CHEBI:43474"/>
        <dbReference type="ChEBI" id="CHEBI:58189"/>
    </reaction>
</comment>
<name>A0A0D3R133_9RHAB</name>
<keyword evidence="10" id="KW-0548">Nucleotidyltransferase</keyword>
<comment type="catalytic activity">
    <reaction evidence="19">
        <text>a 5'-end triphospho-adenylyl-adenylyl-cytidylyl-adenosine in mRNA + GDP + H(+) = a 5'-end (5'-triphosphoguanosine)-adenylyl-adenylyl-cytidylyl-adenosine in mRNA + diphosphate</text>
        <dbReference type="Rhea" id="RHEA:65436"/>
        <dbReference type="Rhea" id="RHEA-COMP:16797"/>
        <dbReference type="Rhea" id="RHEA-COMP:16799"/>
        <dbReference type="ChEBI" id="CHEBI:15378"/>
        <dbReference type="ChEBI" id="CHEBI:33019"/>
        <dbReference type="ChEBI" id="CHEBI:58189"/>
        <dbReference type="ChEBI" id="CHEBI:156484"/>
        <dbReference type="ChEBI" id="CHEBI:156503"/>
        <dbReference type="EC" id="2.7.7.88"/>
    </reaction>
</comment>
<dbReference type="InterPro" id="IPR039530">
    <property type="entry name" value="L_methyltransferase_rhabdo"/>
</dbReference>
<dbReference type="InterPro" id="IPR026890">
    <property type="entry name" value="Mononeg_mRNAcap"/>
</dbReference>
<keyword evidence="7" id="KW-0507">mRNA processing</keyword>